<sequence length="141" mass="14896">MTTSVLSEPTTASTVRLVEPLPGFDDELDFTLIPIDPDGVLLAMRSMRNPGLRFVLTPAECFFEGYRPALGDAVATALGAASEADLRVLLVLTIAGDLTDATVNLRAPVIMARGGSAALQVVLDDETLSMHQPLLPTVAPH</sequence>
<keyword evidence="2 4" id="KW-1005">Bacterial flagellum biogenesis</keyword>
<name>A0A1M5IEW0_9ACTN</name>
<evidence type="ECO:0000256" key="4">
    <source>
        <dbReference type="HAMAP-Rule" id="MF_01185"/>
    </source>
</evidence>
<comment type="function">
    <text evidence="4">Acts as an anti-CsrA protein, binds CsrA and prevents it from repressing translation of its target genes, one of which is flagellin. Binds to flagellin and participates in the assembly of the flagellum.</text>
</comment>
<dbReference type="PANTHER" id="PTHR39190">
    <property type="entry name" value="FLAGELLAR ASSEMBLY FACTOR FLIW"/>
    <property type="match status" value="1"/>
</dbReference>
<reference evidence="5 6" key="1">
    <citation type="submission" date="2016-11" db="EMBL/GenBank/DDBJ databases">
        <authorList>
            <person name="Jaros S."/>
            <person name="Januszkiewicz K."/>
            <person name="Wedrychowicz H."/>
        </authorList>
    </citation>
    <scope>NUCLEOTIDE SEQUENCE [LARGE SCALE GENOMIC DNA]</scope>
    <source>
        <strain evidence="5 6">DSM 45627</strain>
    </source>
</reference>
<dbReference type="GO" id="GO:0006417">
    <property type="term" value="P:regulation of translation"/>
    <property type="evidence" value="ECO:0007669"/>
    <property type="project" value="UniProtKB-KW"/>
</dbReference>
<keyword evidence="5" id="KW-0966">Cell projection</keyword>
<dbReference type="AlphaFoldDB" id="A0A1M5IEW0"/>
<keyword evidence="4" id="KW-0143">Chaperone</keyword>
<dbReference type="RefSeq" id="WP_084180874.1">
    <property type="nucleotide sequence ID" value="NZ_FQVU01000002.1"/>
</dbReference>
<dbReference type="Pfam" id="PF02623">
    <property type="entry name" value="FliW"/>
    <property type="match status" value="1"/>
</dbReference>
<keyword evidence="5" id="KW-0282">Flagellum</keyword>
<dbReference type="GO" id="GO:0005737">
    <property type="term" value="C:cytoplasm"/>
    <property type="evidence" value="ECO:0007669"/>
    <property type="project" value="UniProtKB-SubCell"/>
</dbReference>
<dbReference type="Gene3D" id="2.30.290.10">
    <property type="entry name" value="BH3618-like"/>
    <property type="match status" value="1"/>
</dbReference>
<dbReference type="HAMAP" id="MF_01185">
    <property type="entry name" value="FliW"/>
    <property type="match status" value="1"/>
</dbReference>
<dbReference type="PANTHER" id="PTHR39190:SF1">
    <property type="entry name" value="FLAGELLAR ASSEMBLY FACTOR FLIW"/>
    <property type="match status" value="1"/>
</dbReference>
<keyword evidence="5" id="KW-0969">Cilium</keyword>
<evidence type="ECO:0000256" key="3">
    <source>
        <dbReference type="ARBA" id="ARBA00022845"/>
    </source>
</evidence>
<comment type="similarity">
    <text evidence="4">Belongs to the FliW family.</text>
</comment>
<dbReference type="GO" id="GO:0044780">
    <property type="term" value="P:bacterial-type flagellum assembly"/>
    <property type="evidence" value="ECO:0007669"/>
    <property type="project" value="UniProtKB-UniRule"/>
</dbReference>
<proteinExistence type="inferred from homology"/>
<dbReference type="OrthoDB" id="3268119at2"/>
<keyword evidence="6" id="KW-1185">Reference proteome</keyword>
<dbReference type="Proteomes" id="UP000186132">
    <property type="component" value="Unassembled WGS sequence"/>
</dbReference>
<protein>
    <recommendedName>
        <fullName evidence="4">Flagellar assembly factor FliW</fullName>
    </recommendedName>
</protein>
<keyword evidence="3 4" id="KW-0810">Translation regulation</keyword>
<dbReference type="InterPro" id="IPR003775">
    <property type="entry name" value="Flagellar_assembly_factor_FliW"/>
</dbReference>
<dbReference type="SUPFAM" id="SSF141457">
    <property type="entry name" value="BH3618-like"/>
    <property type="match status" value="1"/>
</dbReference>
<evidence type="ECO:0000256" key="1">
    <source>
        <dbReference type="ARBA" id="ARBA00022490"/>
    </source>
</evidence>
<accession>A0A1M5IEW0</accession>
<dbReference type="STRING" id="1206085.SAMN05443575_1860"/>
<evidence type="ECO:0000256" key="2">
    <source>
        <dbReference type="ARBA" id="ARBA00022795"/>
    </source>
</evidence>
<keyword evidence="1 4" id="KW-0963">Cytoplasm</keyword>
<evidence type="ECO:0000313" key="6">
    <source>
        <dbReference type="Proteomes" id="UP000186132"/>
    </source>
</evidence>
<evidence type="ECO:0000313" key="5">
    <source>
        <dbReference type="EMBL" id="SHG26460.1"/>
    </source>
</evidence>
<comment type="subunit">
    <text evidence="4">Interacts with translational regulator CsrA and flagellin(s).</text>
</comment>
<comment type="subcellular location">
    <subcellularLocation>
        <location evidence="4">Cytoplasm</location>
    </subcellularLocation>
</comment>
<dbReference type="EMBL" id="FQVU01000002">
    <property type="protein sequence ID" value="SHG26460.1"/>
    <property type="molecule type" value="Genomic_DNA"/>
</dbReference>
<dbReference type="InterPro" id="IPR024046">
    <property type="entry name" value="Flagellar_assmbl_FliW_dom_sf"/>
</dbReference>
<gene>
    <name evidence="4" type="primary">fliW</name>
    <name evidence="5" type="ORF">SAMN05443575_1860</name>
</gene>
<organism evidence="5 6">
    <name type="scientific">Jatrophihabitans endophyticus</name>
    <dbReference type="NCBI Taxonomy" id="1206085"/>
    <lineage>
        <taxon>Bacteria</taxon>
        <taxon>Bacillati</taxon>
        <taxon>Actinomycetota</taxon>
        <taxon>Actinomycetes</taxon>
        <taxon>Jatrophihabitantales</taxon>
        <taxon>Jatrophihabitantaceae</taxon>
        <taxon>Jatrophihabitans</taxon>
    </lineage>
</organism>